<feature type="chain" id="PRO_5024989610" description="EF-hand domain-containing protein" evidence="2">
    <location>
        <begin position="16"/>
        <end position="225"/>
    </location>
</feature>
<dbReference type="SUPFAM" id="SSF47473">
    <property type="entry name" value="EF-hand"/>
    <property type="match status" value="1"/>
</dbReference>
<name>A0A642USJ3_DIURU</name>
<evidence type="ECO:0000313" key="3">
    <source>
        <dbReference type="EMBL" id="KAA8904761.1"/>
    </source>
</evidence>
<gene>
    <name evidence="3" type="ORF">DIURU_001837</name>
</gene>
<evidence type="ECO:0000313" key="4">
    <source>
        <dbReference type="Proteomes" id="UP000449547"/>
    </source>
</evidence>
<dbReference type="OMA" id="ADWMTKH"/>
<dbReference type="AlphaFoldDB" id="A0A642USJ3"/>
<dbReference type="PANTHER" id="PTHR19237:SF20">
    <property type="entry name" value="NUCLEOBINDIN 1"/>
    <property type="match status" value="1"/>
</dbReference>
<dbReference type="InterPro" id="IPR011992">
    <property type="entry name" value="EF-hand-dom_pair"/>
</dbReference>
<dbReference type="InterPro" id="IPR040250">
    <property type="entry name" value="Nucleobindin"/>
</dbReference>
<dbReference type="OrthoDB" id="289247at2759"/>
<sequence length="225" mass="25800">MRIQLFAVLFASVWAHEVHVPDKANADDGATSRPAEWDDWHMAAEHHVDQWDAATFFKLHDVSDKGYWDQSDILYIYGLAKDKLVGDGSGMGQHDHGHETVSAEDKARVVSTVLALMSTENDGKITPDQFAAFVASGKHLPDFGFGQGHHLDFEAEYEDHHWNQYHRDADPDVLVKHKEDIEHELLHHFHEIDEAHDEAPEIREYARTYQSPIKVENIKAKYRRS</sequence>
<protein>
    <recommendedName>
        <fullName evidence="5">EF-hand domain-containing protein</fullName>
    </recommendedName>
</protein>
<dbReference type="EMBL" id="SWFT01000053">
    <property type="protein sequence ID" value="KAA8904761.1"/>
    <property type="molecule type" value="Genomic_DNA"/>
</dbReference>
<dbReference type="GO" id="GO:0005793">
    <property type="term" value="C:endoplasmic reticulum-Golgi intermediate compartment"/>
    <property type="evidence" value="ECO:0007669"/>
    <property type="project" value="TreeGrafter"/>
</dbReference>
<proteinExistence type="predicted"/>
<keyword evidence="1 2" id="KW-0732">Signal</keyword>
<dbReference type="PANTHER" id="PTHR19237">
    <property type="entry name" value="NUCLEOBINDIN"/>
    <property type="match status" value="1"/>
</dbReference>
<evidence type="ECO:0008006" key="5">
    <source>
        <dbReference type="Google" id="ProtNLM"/>
    </source>
</evidence>
<reference evidence="3 4" key="1">
    <citation type="submission" date="2019-07" db="EMBL/GenBank/DDBJ databases">
        <title>Genome assembly of two rare yeast pathogens: Diutina rugosa and Trichomonascus ciferrii.</title>
        <authorList>
            <person name="Mixao V."/>
            <person name="Saus E."/>
            <person name="Hansen A."/>
            <person name="Lass-Flor C."/>
            <person name="Gabaldon T."/>
        </authorList>
    </citation>
    <scope>NUCLEOTIDE SEQUENCE [LARGE SCALE GENOMIC DNA]</scope>
    <source>
        <strain evidence="3 4">CBS 613</strain>
    </source>
</reference>
<evidence type="ECO:0000256" key="2">
    <source>
        <dbReference type="SAM" id="SignalP"/>
    </source>
</evidence>
<dbReference type="GO" id="GO:0005509">
    <property type="term" value="F:calcium ion binding"/>
    <property type="evidence" value="ECO:0007669"/>
    <property type="project" value="TreeGrafter"/>
</dbReference>
<dbReference type="Gene3D" id="1.10.238.10">
    <property type="entry name" value="EF-hand"/>
    <property type="match status" value="1"/>
</dbReference>
<organism evidence="3 4">
    <name type="scientific">Diutina rugosa</name>
    <name type="common">Yeast</name>
    <name type="synonym">Candida rugosa</name>
    <dbReference type="NCBI Taxonomy" id="5481"/>
    <lineage>
        <taxon>Eukaryota</taxon>
        <taxon>Fungi</taxon>
        <taxon>Dikarya</taxon>
        <taxon>Ascomycota</taxon>
        <taxon>Saccharomycotina</taxon>
        <taxon>Pichiomycetes</taxon>
        <taxon>Debaryomycetaceae</taxon>
        <taxon>Diutina</taxon>
    </lineage>
</organism>
<accession>A0A642USJ3</accession>
<dbReference type="VEuPathDB" id="FungiDB:DIURU_001837"/>
<feature type="signal peptide" evidence="2">
    <location>
        <begin position="1"/>
        <end position="15"/>
    </location>
</feature>
<dbReference type="RefSeq" id="XP_034013371.1">
    <property type="nucleotide sequence ID" value="XM_034154424.1"/>
</dbReference>
<comment type="caution">
    <text evidence="3">The sequence shown here is derived from an EMBL/GenBank/DDBJ whole genome shotgun (WGS) entry which is preliminary data.</text>
</comment>
<keyword evidence="4" id="KW-1185">Reference proteome</keyword>
<dbReference type="Proteomes" id="UP000449547">
    <property type="component" value="Unassembled WGS sequence"/>
</dbReference>
<dbReference type="GeneID" id="54780490"/>
<evidence type="ECO:0000256" key="1">
    <source>
        <dbReference type="ARBA" id="ARBA00022729"/>
    </source>
</evidence>